<keyword evidence="2" id="KW-1185">Reference proteome</keyword>
<proteinExistence type="predicted"/>
<dbReference type="AlphaFoldDB" id="A0A6A5XUS0"/>
<dbReference type="Proteomes" id="UP000799778">
    <property type="component" value="Unassembled WGS sequence"/>
</dbReference>
<evidence type="ECO:0000313" key="2">
    <source>
        <dbReference type="Proteomes" id="UP000799778"/>
    </source>
</evidence>
<protein>
    <submittedName>
        <fullName evidence="1">Uncharacterized protein</fullName>
    </submittedName>
</protein>
<accession>A0A6A5XUS0</accession>
<reference evidence="1" key="1">
    <citation type="journal article" date="2020" name="Stud. Mycol.">
        <title>101 Dothideomycetes genomes: a test case for predicting lifestyles and emergence of pathogens.</title>
        <authorList>
            <person name="Haridas S."/>
            <person name="Albert R."/>
            <person name="Binder M."/>
            <person name="Bloem J."/>
            <person name="Labutti K."/>
            <person name="Salamov A."/>
            <person name="Andreopoulos B."/>
            <person name="Baker S."/>
            <person name="Barry K."/>
            <person name="Bills G."/>
            <person name="Bluhm B."/>
            <person name="Cannon C."/>
            <person name="Castanera R."/>
            <person name="Culley D."/>
            <person name="Daum C."/>
            <person name="Ezra D."/>
            <person name="Gonzalez J."/>
            <person name="Henrissat B."/>
            <person name="Kuo A."/>
            <person name="Liang C."/>
            <person name="Lipzen A."/>
            <person name="Lutzoni F."/>
            <person name="Magnuson J."/>
            <person name="Mondo S."/>
            <person name="Nolan M."/>
            <person name="Ohm R."/>
            <person name="Pangilinan J."/>
            <person name="Park H.-J."/>
            <person name="Ramirez L."/>
            <person name="Alfaro M."/>
            <person name="Sun H."/>
            <person name="Tritt A."/>
            <person name="Yoshinaga Y."/>
            <person name="Zwiers L.-H."/>
            <person name="Turgeon B."/>
            <person name="Goodwin S."/>
            <person name="Spatafora J."/>
            <person name="Crous P."/>
            <person name="Grigoriev I."/>
        </authorList>
    </citation>
    <scope>NUCLEOTIDE SEQUENCE</scope>
    <source>
        <strain evidence="1">CBS 175.79</strain>
    </source>
</reference>
<name>A0A6A5XUS0_9PLEO</name>
<dbReference type="RefSeq" id="XP_033385301.1">
    <property type="nucleotide sequence ID" value="XM_033525794.1"/>
</dbReference>
<organism evidence="1 2">
    <name type="scientific">Aaosphaeria arxii CBS 175.79</name>
    <dbReference type="NCBI Taxonomy" id="1450172"/>
    <lineage>
        <taxon>Eukaryota</taxon>
        <taxon>Fungi</taxon>
        <taxon>Dikarya</taxon>
        <taxon>Ascomycota</taxon>
        <taxon>Pezizomycotina</taxon>
        <taxon>Dothideomycetes</taxon>
        <taxon>Pleosporomycetidae</taxon>
        <taxon>Pleosporales</taxon>
        <taxon>Pleosporales incertae sedis</taxon>
        <taxon>Aaosphaeria</taxon>
    </lineage>
</organism>
<dbReference type="GeneID" id="54283191"/>
<evidence type="ECO:0000313" key="1">
    <source>
        <dbReference type="EMBL" id="KAF2016962.1"/>
    </source>
</evidence>
<dbReference type="OrthoDB" id="3792542at2759"/>
<gene>
    <name evidence="1" type="ORF">BU24DRAFT_407051</name>
</gene>
<dbReference type="EMBL" id="ML978068">
    <property type="protein sequence ID" value="KAF2016962.1"/>
    <property type="molecule type" value="Genomic_DNA"/>
</dbReference>
<sequence>MGDFEMSHNDLLGFLAQSSANSTITYDPEFFNNDPAVPGNIMSAPAESTSMKLPDNLQSKSLGLQPSATDPIGYTQFPEFYDAFGIAVPENTMMTPPDSTSSTIMDNSQSNSLDSMHYGPSTYDPRGSTYNPATFDFFDMALPEHAMMTPPESTPTTFLNDPQSELTSIKHPNPSTFDSAGLNFCEPISPDDFLFNPPSSLALDTFIESQPACPQYYNIEVPEVGEIRLPPFVGINDPLDTHDTKAIISNTTWTLISVAAIINLCVYLNEIDDSYDAVTSVEFVGLEMLEIDVFRSNATELLQRCQNVQNVNLTIDLNDLIFSYEGGVRAIDMHAMGLKYDFAAITALPELKSVTLALKPFMALEKRLLAIEEEKNAALSNGLWALGVEQFWGMKDWFEFPAGEPGRFIIVTCPSLPNL</sequence>